<dbReference type="EMBL" id="CP096564">
    <property type="protein sequence ID" value="UPU46190.1"/>
    <property type="molecule type" value="Genomic_DNA"/>
</dbReference>
<dbReference type="EMBL" id="CP096566">
    <property type="protein sequence ID" value="UPU46383.1"/>
    <property type="molecule type" value="Genomic_DNA"/>
</dbReference>
<dbReference type="AlphaFoldDB" id="A0AB38RM47"/>
<protein>
    <recommendedName>
        <fullName evidence="5">Secreted protein</fullName>
    </recommendedName>
</protein>
<gene>
    <name evidence="2" type="ORF">M0639_29995</name>
    <name evidence="3" type="ORF">M0639_30935</name>
</gene>
<sequence>MRRSAIHRLLVAGILAMTAILASFAGSSAAEADPPPGSMPSTTQFQIPVTFFSGCGVGFRCYIPPVVPLFPSATTGTPGEVTFQLSRPTAYAIDTFDCIGVSVNWRNLTTGAAGTTEVRRVPLDYSGPIAAEDWCRYTPATVFTGSGLVTATATAGDPDHRPVSAGAAVFLVP</sequence>
<feature type="chain" id="PRO_5044174124" description="Secreted protein" evidence="1">
    <location>
        <begin position="33"/>
        <end position="173"/>
    </location>
</feature>
<evidence type="ECO:0000313" key="3">
    <source>
        <dbReference type="EMBL" id="UPU46383.1"/>
    </source>
</evidence>
<reference evidence="2" key="2">
    <citation type="submission" date="2022-04" db="EMBL/GenBank/DDBJ databases">
        <title>Functional analysis, diversity, and distribution of carbendazim hydrolases MheI and CbmA, responsible for the initial step in carbendazim degradation.</title>
        <authorList>
            <person name="Zhang M."/>
        </authorList>
    </citation>
    <scope>NUCLEOTIDE SEQUENCE</scope>
    <source>
        <strain evidence="2">Djl-6</strain>
        <plasmid evidence="2">pdjl-6-1</plasmid>
        <plasmid evidence="3">pdjl-6-3</plasmid>
    </source>
</reference>
<name>A0AB38RM47_RHOSG</name>
<organism evidence="2 4">
    <name type="scientific">Rhodococcus qingshengii JCM 15477</name>
    <dbReference type="NCBI Taxonomy" id="1303681"/>
    <lineage>
        <taxon>Bacteria</taxon>
        <taxon>Bacillati</taxon>
        <taxon>Actinomycetota</taxon>
        <taxon>Actinomycetes</taxon>
        <taxon>Mycobacteriales</taxon>
        <taxon>Nocardiaceae</taxon>
        <taxon>Rhodococcus</taxon>
        <taxon>Rhodococcus erythropolis group</taxon>
    </lineage>
</organism>
<feature type="signal peptide" evidence="1">
    <location>
        <begin position="1"/>
        <end position="32"/>
    </location>
</feature>
<evidence type="ECO:0000256" key="1">
    <source>
        <dbReference type="SAM" id="SignalP"/>
    </source>
</evidence>
<accession>A0AB38RM47</accession>
<evidence type="ECO:0008006" key="5">
    <source>
        <dbReference type="Google" id="ProtNLM"/>
    </source>
</evidence>
<keyword evidence="4" id="KW-1185">Reference proteome</keyword>
<dbReference type="Proteomes" id="UP000831484">
    <property type="component" value="Plasmid pdjl-6-1"/>
</dbReference>
<evidence type="ECO:0000313" key="4">
    <source>
        <dbReference type="Proteomes" id="UP000831484"/>
    </source>
</evidence>
<proteinExistence type="predicted"/>
<keyword evidence="2" id="KW-0614">Plasmid</keyword>
<dbReference type="RefSeq" id="WP_064075649.1">
    <property type="nucleotide sequence ID" value="NZ_CP096564.1"/>
</dbReference>
<dbReference type="Proteomes" id="UP000831484">
    <property type="component" value="Plasmid pdjl-6-3"/>
</dbReference>
<keyword evidence="1" id="KW-0732">Signal</keyword>
<geneLocation type="plasmid" evidence="3 4">
    <name>pdjl-6-3</name>
</geneLocation>
<evidence type="ECO:0000313" key="2">
    <source>
        <dbReference type="EMBL" id="UPU46190.1"/>
    </source>
</evidence>
<geneLocation type="plasmid" evidence="2 4">
    <name>pdjl-6-1</name>
</geneLocation>
<reference evidence="4" key="1">
    <citation type="journal article" date="2022" name="Environ. Microbiol.">
        <title>Functional analysis, diversity, and distribution of carbendazim hydrolases MheI and CbmA, responsible for the initial step in carbendazim degradation.</title>
        <authorList>
            <person name="Zhang M."/>
            <person name="Bai X."/>
            <person name="Li Q."/>
            <person name="Zhang L."/>
            <person name="Zhu Q."/>
            <person name="Gao S."/>
            <person name="Ke Z."/>
            <person name="Jiang M."/>
            <person name="Hu J."/>
            <person name="Qiu J."/>
            <person name="Hong Q."/>
        </authorList>
    </citation>
    <scope>NUCLEOTIDE SEQUENCE [LARGE SCALE GENOMIC DNA]</scope>
    <source>
        <strain evidence="4">djl-6</strain>
    </source>
</reference>